<reference evidence="2" key="1">
    <citation type="journal article" date="2022" name="Plant J.">
        <title>Strategies of tolerance reflected in two North American maple genomes.</title>
        <authorList>
            <person name="McEvoy S.L."/>
            <person name="Sezen U.U."/>
            <person name="Trouern-Trend A."/>
            <person name="McMahon S.M."/>
            <person name="Schaberg P.G."/>
            <person name="Yang J."/>
            <person name="Wegrzyn J.L."/>
            <person name="Swenson N.G."/>
        </authorList>
    </citation>
    <scope>NUCLEOTIDE SEQUENCE</scope>
    <source>
        <strain evidence="2">91603</strain>
    </source>
</reference>
<reference evidence="2" key="2">
    <citation type="submission" date="2023-02" db="EMBL/GenBank/DDBJ databases">
        <authorList>
            <person name="Swenson N.G."/>
            <person name="Wegrzyn J.L."/>
            <person name="Mcevoy S.L."/>
        </authorList>
    </citation>
    <scope>NUCLEOTIDE SEQUENCE</scope>
    <source>
        <strain evidence="2">91603</strain>
        <tissue evidence="2">Leaf</tissue>
    </source>
</reference>
<dbReference type="PANTHER" id="PTHR33223:SF10">
    <property type="entry name" value="AMINOTRANSFERASE-LIKE PLANT MOBILE DOMAIN-CONTAINING PROTEIN"/>
    <property type="match status" value="1"/>
</dbReference>
<proteinExistence type="predicted"/>
<sequence length="110" mass="13234">MPRKDMCGFGGIEDPEDHLDSYLDWMNMQGASNAVKCKVFPLTLFRDARTWYRGLKRQNISSFHELLKEFRSHFVESKIRQRHMVYLNSIKQLDSETIRDYMKRFIEPTR</sequence>
<feature type="domain" description="Retrotransposon gag" evidence="1">
    <location>
        <begin position="38"/>
        <end position="105"/>
    </location>
</feature>
<dbReference type="Proteomes" id="UP001064489">
    <property type="component" value="Chromosome 1"/>
</dbReference>
<comment type="caution">
    <text evidence="2">The sequence shown here is derived from an EMBL/GenBank/DDBJ whole genome shotgun (WGS) entry which is preliminary data.</text>
</comment>
<protein>
    <recommendedName>
        <fullName evidence="1">Retrotransposon gag domain-containing protein</fullName>
    </recommendedName>
</protein>
<evidence type="ECO:0000313" key="3">
    <source>
        <dbReference type="Proteomes" id="UP001064489"/>
    </source>
</evidence>
<dbReference type="AlphaFoldDB" id="A0AAD5JDG7"/>
<dbReference type="EMBL" id="JAJSOW010000003">
    <property type="protein sequence ID" value="KAI9194480.1"/>
    <property type="molecule type" value="Genomic_DNA"/>
</dbReference>
<keyword evidence="3" id="KW-1185">Reference proteome</keyword>
<dbReference type="PANTHER" id="PTHR33223">
    <property type="entry name" value="CCHC-TYPE DOMAIN-CONTAINING PROTEIN"/>
    <property type="match status" value="1"/>
</dbReference>
<name>A0AAD5JDG7_ACENE</name>
<evidence type="ECO:0000313" key="2">
    <source>
        <dbReference type="EMBL" id="KAI9194480.1"/>
    </source>
</evidence>
<gene>
    <name evidence="2" type="ORF">LWI28_006396</name>
</gene>
<dbReference type="Pfam" id="PF03732">
    <property type="entry name" value="Retrotrans_gag"/>
    <property type="match status" value="1"/>
</dbReference>
<organism evidence="2 3">
    <name type="scientific">Acer negundo</name>
    <name type="common">Box elder</name>
    <dbReference type="NCBI Taxonomy" id="4023"/>
    <lineage>
        <taxon>Eukaryota</taxon>
        <taxon>Viridiplantae</taxon>
        <taxon>Streptophyta</taxon>
        <taxon>Embryophyta</taxon>
        <taxon>Tracheophyta</taxon>
        <taxon>Spermatophyta</taxon>
        <taxon>Magnoliopsida</taxon>
        <taxon>eudicotyledons</taxon>
        <taxon>Gunneridae</taxon>
        <taxon>Pentapetalae</taxon>
        <taxon>rosids</taxon>
        <taxon>malvids</taxon>
        <taxon>Sapindales</taxon>
        <taxon>Sapindaceae</taxon>
        <taxon>Hippocastanoideae</taxon>
        <taxon>Acereae</taxon>
        <taxon>Acer</taxon>
    </lineage>
</organism>
<evidence type="ECO:0000259" key="1">
    <source>
        <dbReference type="Pfam" id="PF03732"/>
    </source>
</evidence>
<dbReference type="InterPro" id="IPR005162">
    <property type="entry name" value="Retrotrans_gag_dom"/>
</dbReference>
<accession>A0AAD5JDG7</accession>